<sequence length="79" mass="8264">MLRWPIAILLLANILAFVAVRGVFGPPPTAGGREPVHLNREVHPDWLKVQAVTTAQAADQPVVGGPAPAAPISASELPQ</sequence>
<organism evidence="2 3">
    <name type="scientific">Paraburkholderia panacisoli</name>
    <dbReference type="NCBI Taxonomy" id="2603818"/>
    <lineage>
        <taxon>Bacteria</taxon>
        <taxon>Pseudomonadati</taxon>
        <taxon>Pseudomonadota</taxon>
        <taxon>Betaproteobacteria</taxon>
        <taxon>Burkholderiales</taxon>
        <taxon>Burkholderiaceae</taxon>
        <taxon>Paraburkholderia</taxon>
    </lineage>
</organism>
<accession>A0A5B0HJ06</accession>
<dbReference type="EMBL" id="VTUZ01000002">
    <property type="protein sequence ID" value="KAA1015042.1"/>
    <property type="molecule type" value="Genomic_DNA"/>
</dbReference>
<proteinExistence type="predicted"/>
<dbReference type="Proteomes" id="UP000325273">
    <property type="component" value="Unassembled WGS sequence"/>
</dbReference>
<feature type="compositionally biased region" description="Low complexity" evidence="1">
    <location>
        <begin position="60"/>
        <end position="71"/>
    </location>
</feature>
<evidence type="ECO:0000256" key="1">
    <source>
        <dbReference type="SAM" id="MobiDB-lite"/>
    </source>
</evidence>
<evidence type="ECO:0000313" key="2">
    <source>
        <dbReference type="EMBL" id="KAA1015042.1"/>
    </source>
</evidence>
<dbReference type="AlphaFoldDB" id="A0A5B0HJ06"/>
<gene>
    <name evidence="2" type="ORF">FVF58_03725</name>
</gene>
<name>A0A5B0HJ06_9BURK</name>
<evidence type="ECO:0000313" key="3">
    <source>
        <dbReference type="Proteomes" id="UP000325273"/>
    </source>
</evidence>
<comment type="caution">
    <text evidence="2">The sequence shown here is derived from an EMBL/GenBank/DDBJ whole genome shotgun (WGS) entry which is preliminary data.</text>
</comment>
<feature type="region of interest" description="Disordered" evidence="1">
    <location>
        <begin position="60"/>
        <end position="79"/>
    </location>
</feature>
<protein>
    <submittedName>
        <fullName evidence="2">Uncharacterized protein</fullName>
    </submittedName>
</protein>
<keyword evidence="3" id="KW-1185">Reference proteome</keyword>
<dbReference type="RefSeq" id="WP_149668570.1">
    <property type="nucleotide sequence ID" value="NZ_VTUZ01000002.1"/>
</dbReference>
<reference evidence="2 3" key="1">
    <citation type="submission" date="2019-08" db="EMBL/GenBank/DDBJ databases">
        <title>Paraburkholderia sp. DCY113.</title>
        <authorList>
            <person name="Kang J."/>
        </authorList>
    </citation>
    <scope>NUCLEOTIDE SEQUENCE [LARGE SCALE GENOMIC DNA]</scope>
    <source>
        <strain evidence="2 3">DCY113</strain>
    </source>
</reference>